<gene>
    <name evidence="2" type="ORF">ECRASSUSDP1_LOCUS29091</name>
</gene>
<dbReference type="Proteomes" id="UP001295684">
    <property type="component" value="Unassembled WGS sequence"/>
</dbReference>
<comment type="similarity">
    <text evidence="1">Belongs to the carotenoid/retinoid oxidoreductase family.</text>
</comment>
<dbReference type="Pfam" id="PF13450">
    <property type="entry name" value="NAD_binding_8"/>
    <property type="match status" value="1"/>
</dbReference>
<dbReference type="AlphaFoldDB" id="A0AAD2DCA7"/>
<dbReference type="InterPro" id="IPR036188">
    <property type="entry name" value="FAD/NAD-bd_sf"/>
</dbReference>
<evidence type="ECO:0008006" key="4">
    <source>
        <dbReference type="Google" id="ProtNLM"/>
    </source>
</evidence>
<evidence type="ECO:0000313" key="3">
    <source>
        <dbReference type="Proteomes" id="UP001295684"/>
    </source>
</evidence>
<dbReference type="SUPFAM" id="SSF51905">
    <property type="entry name" value="FAD/NAD(P)-binding domain"/>
    <property type="match status" value="1"/>
</dbReference>
<proteinExistence type="inferred from homology"/>
<reference evidence="2" key="1">
    <citation type="submission" date="2023-07" db="EMBL/GenBank/DDBJ databases">
        <authorList>
            <consortium name="AG Swart"/>
            <person name="Singh M."/>
            <person name="Singh A."/>
            <person name="Seah K."/>
            <person name="Emmerich C."/>
        </authorList>
    </citation>
    <scope>NUCLEOTIDE SEQUENCE</scope>
    <source>
        <strain evidence="2">DP1</strain>
    </source>
</reference>
<dbReference type="PANTHER" id="PTHR10668:SF103">
    <property type="entry name" value="PYRIDINE NUCLEOTIDE-DISULFIDE OXIDOREDUCTASE DOMAIN-CONTAINING PROTEIN 2"/>
    <property type="match status" value="1"/>
</dbReference>
<organism evidence="2 3">
    <name type="scientific">Euplotes crassus</name>
    <dbReference type="NCBI Taxonomy" id="5936"/>
    <lineage>
        <taxon>Eukaryota</taxon>
        <taxon>Sar</taxon>
        <taxon>Alveolata</taxon>
        <taxon>Ciliophora</taxon>
        <taxon>Intramacronucleata</taxon>
        <taxon>Spirotrichea</taxon>
        <taxon>Hypotrichia</taxon>
        <taxon>Euplotida</taxon>
        <taxon>Euplotidae</taxon>
        <taxon>Moneuplotes</taxon>
    </lineage>
</organism>
<protein>
    <recommendedName>
        <fullName evidence="4">Amine oxidase domain-containing protein</fullName>
    </recommendedName>
</protein>
<accession>A0AAD2DCA7</accession>
<sequence length="590" mass="66406">MFLRSKFIIPSSRLPFFTGYSKSTWCPQRMMCSISEATNVIDGSSHDFTQAKYDAIIVGGGHNGLVCSNYLGLKNKKTLILEQRDVIGGAAASEELVPGYKFSRFSYLLSLLRKVVIDEIFEKDWQDKVKLYPRDPSSFTPTREKNTYLLMGKDHKFNMKEISKFSKKDAEMFGPYEEKLEEIVSLISPYIDSEPSLNLRNLAGSFFSARKSMKSSLPELYHLLSAPAATILDQYFESDILKGTLASDAVIGANQGPYSANSSYVLIHHVMGEVLEKGVWAYVEGGMGSISTYLAHLARKRGATIALNSIVDKIITDPTSKKVLGVKLSDGQEIICDTVITNCTHHVVYNQLLDNREILPEDFARSNNVNYEGVQVKFNMILNDVPKFKCLDHLWNDNDTFGEKVEKFRHYLQGTIHINSESMQQIHDSYSDSFNRKISKRPFVEMVIPSMLDPTLTPPGAEKLVCNMFVQYAPYTLKNRDWDQEVRNEFISNTFNLIDEYAPNFSKSVEFKDVVFPHDLEDMLNMTGGNIFHGALDFNNMFFSRPMPNYAGYNSPIQGLWSCGSSNHPGGGVMGAPGRNCALKLLKSGF</sequence>
<keyword evidence="3" id="KW-1185">Reference proteome</keyword>
<dbReference type="EMBL" id="CAMPGE010029967">
    <property type="protein sequence ID" value="CAI2387458.1"/>
    <property type="molecule type" value="Genomic_DNA"/>
</dbReference>
<comment type="caution">
    <text evidence="2">The sequence shown here is derived from an EMBL/GenBank/DDBJ whole genome shotgun (WGS) entry which is preliminary data.</text>
</comment>
<evidence type="ECO:0000256" key="1">
    <source>
        <dbReference type="ARBA" id="ARBA00006046"/>
    </source>
</evidence>
<name>A0AAD2DCA7_EUPCR</name>
<evidence type="ECO:0000313" key="2">
    <source>
        <dbReference type="EMBL" id="CAI2387458.1"/>
    </source>
</evidence>
<dbReference type="PANTHER" id="PTHR10668">
    <property type="entry name" value="PHYTOENE DEHYDROGENASE"/>
    <property type="match status" value="1"/>
</dbReference>
<dbReference type="Gene3D" id="3.50.50.60">
    <property type="entry name" value="FAD/NAD(P)-binding domain"/>
    <property type="match status" value="2"/>
</dbReference>